<sequence length="504" mass="53607">MLSRRVFLRASGVAALATGFPGPARASTRWDRLRRALSGPLVLPGEARYPVAKRLAAAQFDSLNPSAIAYCASSRDVQECLRFAAHEGTGFAVRSGGHSFTGWSSGRGLVIDVSGVDSVSVRAGSAGPRTVRIGPGATAVDATAALAPHGLSVASGLCPTVAQGGFVSGGGLGWQTRLVGPASDRVVSARVVLADGRVVRASRHEEPELFWALRGGGGGNFGVVTEFELAPTAVTRVATFSLSWPWDAAQRVIAAWQEWIEHSPPELATGMGVLLNDAATGSAPITVASGAYFGSLEQAEAAVSAFVSAVGVAPIARRVEEMAYDKALMRLFGCADKTTAQCDLVDHNPEATLPRQQYIHHRSRMFSSPWPRSGIEDALAAFDANRRAGQYRWLGMLALGGNANSVPADATAYVHRDASFFSVYSVGLNVPDPNAEERAAATAWVDRGFAAIDPHSTGHTYLNYPDISLPDWRDAYYGANYRRLARAKRHYDPHGLFRLPHAIT</sequence>
<reference evidence="7 8" key="1">
    <citation type="submission" date="2022-06" db="EMBL/GenBank/DDBJ databases">
        <title>Genomic Encyclopedia of Archaeal and Bacterial Type Strains, Phase II (KMG-II): from individual species to whole genera.</title>
        <authorList>
            <person name="Goeker M."/>
        </authorList>
    </citation>
    <scope>NUCLEOTIDE SEQUENCE [LARGE SCALE GENOMIC DNA]</scope>
    <source>
        <strain evidence="7 8">DSM 44255</strain>
    </source>
</reference>
<dbReference type="Gene3D" id="3.30.465.10">
    <property type="match status" value="1"/>
</dbReference>
<dbReference type="InterPro" id="IPR016167">
    <property type="entry name" value="FAD-bd_PCMH_sub1"/>
</dbReference>
<gene>
    <name evidence="7" type="ORF">LV75_006032</name>
</gene>
<comment type="caution">
    <text evidence="7">The sequence shown here is derived from an EMBL/GenBank/DDBJ whole genome shotgun (WGS) entry which is preliminary data.</text>
</comment>
<keyword evidence="3" id="KW-0285">Flavoprotein</keyword>
<evidence type="ECO:0000256" key="4">
    <source>
        <dbReference type="ARBA" id="ARBA00022827"/>
    </source>
</evidence>
<dbReference type="InterPro" id="IPR016164">
    <property type="entry name" value="FAD-linked_Oxase-like_C"/>
</dbReference>
<evidence type="ECO:0000256" key="5">
    <source>
        <dbReference type="ARBA" id="ARBA00023002"/>
    </source>
</evidence>
<dbReference type="Gene3D" id="3.30.43.10">
    <property type="entry name" value="Uridine Diphospho-n-acetylenolpyruvylglucosamine Reductase, domain 2"/>
    <property type="match status" value="1"/>
</dbReference>
<dbReference type="InterPro" id="IPR016166">
    <property type="entry name" value="FAD-bd_PCMH"/>
</dbReference>
<evidence type="ECO:0000313" key="8">
    <source>
        <dbReference type="Proteomes" id="UP001205185"/>
    </source>
</evidence>
<dbReference type="InterPro" id="IPR016169">
    <property type="entry name" value="FAD-bd_PCMH_sub2"/>
</dbReference>
<dbReference type="SUPFAM" id="SSF55103">
    <property type="entry name" value="FAD-linked oxidases, C-terminal domain"/>
    <property type="match status" value="1"/>
</dbReference>
<dbReference type="InterPro" id="IPR006094">
    <property type="entry name" value="Oxid_FAD_bind_N"/>
</dbReference>
<keyword evidence="5" id="KW-0560">Oxidoreductase</keyword>
<dbReference type="PANTHER" id="PTHR42973:SF39">
    <property type="entry name" value="FAD-BINDING PCMH-TYPE DOMAIN-CONTAINING PROTEIN"/>
    <property type="match status" value="1"/>
</dbReference>
<dbReference type="InterPro" id="IPR036318">
    <property type="entry name" value="FAD-bd_PCMH-like_sf"/>
</dbReference>
<dbReference type="Proteomes" id="UP001205185">
    <property type="component" value="Unassembled WGS sequence"/>
</dbReference>
<evidence type="ECO:0000256" key="1">
    <source>
        <dbReference type="ARBA" id="ARBA00001974"/>
    </source>
</evidence>
<dbReference type="Pfam" id="PF01565">
    <property type="entry name" value="FAD_binding_4"/>
    <property type="match status" value="1"/>
</dbReference>
<name>A0ABT1ILG9_9PSEU</name>
<comment type="similarity">
    <text evidence="2">Belongs to the oxygen-dependent FAD-linked oxidoreductase family.</text>
</comment>
<evidence type="ECO:0000259" key="6">
    <source>
        <dbReference type="PROSITE" id="PS51387"/>
    </source>
</evidence>
<dbReference type="RefSeq" id="WP_253890704.1">
    <property type="nucleotide sequence ID" value="NZ_BAAAVB010000004.1"/>
</dbReference>
<dbReference type="InterPro" id="IPR012951">
    <property type="entry name" value="BBE"/>
</dbReference>
<dbReference type="Gene3D" id="3.40.462.20">
    <property type="match status" value="1"/>
</dbReference>
<dbReference type="PROSITE" id="PS51387">
    <property type="entry name" value="FAD_PCMH"/>
    <property type="match status" value="1"/>
</dbReference>
<protein>
    <submittedName>
        <fullName evidence="7">FAD/FMN-containing dehydrogenase</fullName>
    </submittedName>
</protein>
<comment type="cofactor">
    <cofactor evidence="1">
        <name>FAD</name>
        <dbReference type="ChEBI" id="CHEBI:57692"/>
    </cofactor>
</comment>
<keyword evidence="8" id="KW-1185">Reference proteome</keyword>
<evidence type="ECO:0000256" key="3">
    <source>
        <dbReference type="ARBA" id="ARBA00022630"/>
    </source>
</evidence>
<organism evidence="7 8">
    <name type="scientific">Actinokineospora diospyrosa</name>
    <dbReference type="NCBI Taxonomy" id="103728"/>
    <lineage>
        <taxon>Bacteria</taxon>
        <taxon>Bacillati</taxon>
        <taxon>Actinomycetota</taxon>
        <taxon>Actinomycetes</taxon>
        <taxon>Pseudonocardiales</taxon>
        <taxon>Pseudonocardiaceae</taxon>
        <taxon>Actinokineospora</taxon>
    </lineage>
</organism>
<keyword evidence="4" id="KW-0274">FAD</keyword>
<dbReference type="Pfam" id="PF08031">
    <property type="entry name" value="BBE"/>
    <property type="match status" value="1"/>
</dbReference>
<dbReference type="EMBL" id="JAMTCO010000017">
    <property type="protein sequence ID" value="MCP2273502.1"/>
    <property type="molecule type" value="Genomic_DNA"/>
</dbReference>
<dbReference type="PANTHER" id="PTHR42973">
    <property type="entry name" value="BINDING OXIDOREDUCTASE, PUTATIVE (AFU_ORTHOLOGUE AFUA_1G17690)-RELATED"/>
    <property type="match status" value="1"/>
</dbReference>
<dbReference type="InterPro" id="IPR050416">
    <property type="entry name" value="FAD-linked_Oxidoreductase"/>
</dbReference>
<accession>A0ABT1ILG9</accession>
<feature type="domain" description="FAD-binding PCMH-type" evidence="6">
    <location>
        <begin position="61"/>
        <end position="234"/>
    </location>
</feature>
<proteinExistence type="inferred from homology"/>
<dbReference type="InterPro" id="IPR006311">
    <property type="entry name" value="TAT_signal"/>
</dbReference>
<evidence type="ECO:0000313" key="7">
    <source>
        <dbReference type="EMBL" id="MCP2273502.1"/>
    </source>
</evidence>
<dbReference type="SUPFAM" id="SSF56176">
    <property type="entry name" value="FAD-binding/transporter-associated domain-like"/>
    <property type="match status" value="1"/>
</dbReference>
<dbReference type="PROSITE" id="PS51318">
    <property type="entry name" value="TAT"/>
    <property type="match status" value="1"/>
</dbReference>
<evidence type="ECO:0000256" key="2">
    <source>
        <dbReference type="ARBA" id="ARBA00005466"/>
    </source>
</evidence>